<evidence type="ECO:0000313" key="2">
    <source>
        <dbReference type="Proteomes" id="UP001056120"/>
    </source>
</evidence>
<organism evidence="1 2">
    <name type="scientific">Smallanthus sonchifolius</name>
    <dbReference type="NCBI Taxonomy" id="185202"/>
    <lineage>
        <taxon>Eukaryota</taxon>
        <taxon>Viridiplantae</taxon>
        <taxon>Streptophyta</taxon>
        <taxon>Embryophyta</taxon>
        <taxon>Tracheophyta</taxon>
        <taxon>Spermatophyta</taxon>
        <taxon>Magnoliopsida</taxon>
        <taxon>eudicotyledons</taxon>
        <taxon>Gunneridae</taxon>
        <taxon>Pentapetalae</taxon>
        <taxon>asterids</taxon>
        <taxon>campanulids</taxon>
        <taxon>Asterales</taxon>
        <taxon>Asteraceae</taxon>
        <taxon>Asteroideae</taxon>
        <taxon>Heliantheae alliance</taxon>
        <taxon>Millerieae</taxon>
        <taxon>Smallanthus</taxon>
    </lineage>
</organism>
<proteinExistence type="predicted"/>
<dbReference type="EMBL" id="CM042035">
    <property type="protein sequence ID" value="KAI3756098.1"/>
    <property type="molecule type" value="Genomic_DNA"/>
</dbReference>
<gene>
    <name evidence="1" type="ORF">L1987_55911</name>
</gene>
<name>A0ACB9EAQ4_9ASTR</name>
<accession>A0ACB9EAQ4</accession>
<keyword evidence="2" id="KW-1185">Reference proteome</keyword>
<evidence type="ECO:0000313" key="1">
    <source>
        <dbReference type="EMBL" id="KAI3756098.1"/>
    </source>
</evidence>
<comment type="caution">
    <text evidence="1">The sequence shown here is derived from an EMBL/GenBank/DDBJ whole genome shotgun (WGS) entry which is preliminary data.</text>
</comment>
<reference evidence="2" key="1">
    <citation type="journal article" date="2022" name="Mol. Ecol. Resour.">
        <title>The genomes of chicory, endive, great burdock and yacon provide insights into Asteraceae palaeo-polyploidization history and plant inulin production.</title>
        <authorList>
            <person name="Fan W."/>
            <person name="Wang S."/>
            <person name="Wang H."/>
            <person name="Wang A."/>
            <person name="Jiang F."/>
            <person name="Liu H."/>
            <person name="Zhao H."/>
            <person name="Xu D."/>
            <person name="Zhang Y."/>
        </authorList>
    </citation>
    <scope>NUCLEOTIDE SEQUENCE [LARGE SCALE GENOMIC DNA]</scope>
    <source>
        <strain evidence="2">cv. Yunnan</strain>
    </source>
</reference>
<sequence length="73" mass="8551">MQLQGVVSFKLKDFYAAIVDIVCLLKDITYVDYYFTLWEITGVFTRFAKGYHLRGLLLHAMGDHRSVHKECHQ</sequence>
<protein>
    <submittedName>
        <fullName evidence="1">Uncharacterized protein</fullName>
    </submittedName>
</protein>
<reference evidence="1 2" key="2">
    <citation type="journal article" date="2022" name="Mol. Ecol. Resour.">
        <title>The genomes of chicory, endive, great burdock and yacon provide insights into Asteraceae paleo-polyploidization history and plant inulin production.</title>
        <authorList>
            <person name="Fan W."/>
            <person name="Wang S."/>
            <person name="Wang H."/>
            <person name="Wang A."/>
            <person name="Jiang F."/>
            <person name="Liu H."/>
            <person name="Zhao H."/>
            <person name="Xu D."/>
            <person name="Zhang Y."/>
        </authorList>
    </citation>
    <scope>NUCLEOTIDE SEQUENCE [LARGE SCALE GENOMIC DNA]</scope>
    <source>
        <strain evidence="2">cv. Yunnan</strain>
        <tissue evidence="1">Leaves</tissue>
    </source>
</reference>
<dbReference type="Proteomes" id="UP001056120">
    <property type="component" value="Linkage Group LG18"/>
</dbReference>